<dbReference type="AlphaFoldDB" id="A0A1M7TFM9"/>
<dbReference type="SUPFAM" id="SSF75217">
    <property type="entry name" value="alpha/beta knot"/>
    <property type="match status" value="1"/>
</dbReference>
<dbReference type="InterPro" id="IPR001537">
    <property type="entry name" value="SpoU_MeTrfase"/>
</dbReference>
<evidence type="ECO:0000259" key="8">
    <source>
        <dbReference type="Pfam" id="PF00588"/>
    </source>
</evidence>
<feature type="domain" description="tRNA/rRNA methyltransferase SpoU type" evidence="8">
    <location>
        <begin position="24"/>
        <end position="163"/>
    </location>
</feature>
<dbReference type="InterPro" id="IPR029028">
    <property type="entry name" value="Alpha/beta_knot_MTases"/>
</dbReference>
<evidence type="ECO:0000256" key="5">
    <source>
        <dbReference type="ARBA" id="ARBA00022694"/>
    </source>
</evidence>
<dbReference type="GO" id="GO:0000049">
    <property type="term" value="F:tRNA binding"/>
    <property type="evidence" value="ECO:0007669"/>
    <property type="project" value="UniProtKB-UniRule"/>
</dbReference>
<keyword evidence="4 7" id="KW-0949">S-adenosyl-L-methionine</keyword>
<dbReference type="InterPro" id="IPR033671">
    <property type="entry name" value="TrmH"/>
</dbReference>
<keyword evidence="3 7" id="KW-0808">Transferase</keyword>
<dbReference type="OrthoDB" id="9785673at2"/>
<protein>
    <recommendedName>
        <fullName evidence="7">tRNA (guanosine(18)-2'-O)-methyltransferase</fullName>
        <ecNumber evidence="7">2.1.1.34</ecNumber>
    </recommendedName>
    <alternativeName>
        <fullName evidence="7">tRNA [Gm18] methyltransferase</fullName>
    </alternativeName>
</protein>
<comment type="similarity">
    <text evidence="7">Belongs to the class IV-like SAM-binding methyltransferase superfamily. RNA methyltransferase TrmH family.</text>
</comment>
<dbReference type="CDD" id="cd18092">
    <property type="entry name" value="SpoU-like_TrmH"/>
    <property type="match status" value="1"/>
</dbReference>
<evidence type="ECO:0000313" key="9">
    <source>
        <dbReference type="EMBL" id="SHN69527.1"/>
    </source>
</evidence>
<evidence type="ECO:0000256" key="4">
    <source>
        <dbReference type="ARBA" id="ARBA00022691"/>
    </source>
</evidence>
<dbReference type="EMBL" id="FRDI01000011">
    <property type="protein sequence ID" value="SHN69527.1"/>
    <property type="molecule type" value="Genomic_DNA"/>
</dbReference>
<organism evidence="9 10">
    <name type="scientific">Desulfovibrio litoralis DSM 11393</name>
    <dbReference type="NCBI Taxonomy" id="1121455"/>
    <lineage>
        <taxon>Bacteria</taxon>
        <taxon>Pseudomonadati</taxon>
        <taxon>Thermodesulfobacteriota</taxon>
        <taxon>Desulfovibrionia</taxon>
        <taxon>Desulfovibrionales</taxon>
        <taxon>Desulfovibrionaceae</taxon>
        <taxon>Desulfovibrio</taxon>
    </lineage>
</organism>
<dbReference type="HAMAP" id="MF_02060">
    <property type="entry name" value="tRNA_methyltr_TrmH"/>
    <property type="match status" value="1"/>
</dbReference>
<dbReference type="GO" id="GO:0141100">
    <property type="term" value="F:tRNA (guanine(18)-2'-O)-methyltransferase activity"/>
    <property type="evidence" value="ECO:0007669"/>
    <property type="project" value="UniProtKB-UniRule"/>
</dbReference>
<dbReference type="EC" id="2.1.1.34" evidence="7"/>
<dbReference type="Proteomes" id="UP000186469">
    <property type="component" value="Unassembled WGS sequence"/>
</dbReference>
<sequence>MSRERTQERTKRIEYVLSKRQPDLTLVLANVHDPHNVSAIYRSADAFGVEKIHLYYTDTPFPTLSGVSSASAKKWVDTQRHDDVKELVANLKSQNMQVLATSCTPSARPLSSFDLIKPTAIILGNEHRGVDPEFTGVVDAEVYIPMYGMIQSFNVSVAAAIMLSEASRQRLAAGKYDQPQYSEAVLQEKIRTWLEK</sequence>
<keyword evidence="6 7" id="KW-0694">RNA-binding</keyword>
<dbReference type="PANTHER" id="PTHR43453">
    <property type="entry name" value="RRNA METHYLASE-LIKE"/>
    <property type="match status" value="1"/>
</dbReference>
<keyword evidence="2 7" id="KW-0489">Methyltransferase</keyword>
<gene>
    <name evidence="7" type="primary">trmH</name>
    <name evidence="9" type="ORF">SAMN02745728_01960</name>
</gene>
<dbReference type="GO" id="GO:0002938">
    <property type="term" value="P:tRNA guanine ribose methylation"/>
    <property type="evidence" value="ECO:0007669"/>
    <property type="project" value="UniProtKB-UniRule"/>
</dbReference>
<dbReference type="Gene3D" id="3.40.1280.10">
    <property type="match status" value="1"/>
</dbReference>
<comment type="catalytic activity">
    <reaction evidence="7">
        <text>guanosine(18) in tRNA + S-adenosyl-L-methionine = 2'-O-methylguanosine(18) in tRNA + S-adenosyl-L-homocysteine + H(+)</text>
        <dbReference type="Rhea" id="RHEA:20077"/>
        <dbReference type="Rhea" id="RHEA-COMP:10190"/>
        <dbReference type="Rhea" id="RHEA-COMP:10192"/>
        <dbReference type="ChEBI" id="CHEBI:15378"/>
        <dbReference type="ChEBI" id="CHEBI:57856"/>
        <dbReference type="ChEBI" id="CHEBI:59789"/>
        <dbReference type="ChEBI" id="CHEBI:74269"/>
        <dbReference type="ChEBI" id="CHEBI:74445"/>
        <dbReference type="EC" id="2.1.1.34"/>
    </reaction>
</comment>
<keyword evidence="10" id="KW-1185">Reference proteome</keyword>
<dbReference type="InterPro" id="IPR029026">
    <property type="entry name" value="tRNA_m1G_MTases_N"/>
</dbReference>
<dbReference type="PANTHER" id="PTHR43453:SF1">
    <property type="entry name" value="TRNA_RRNA METHYLTRANSFERASE SPOU TYPE DOMAIN-CONTAINING PROTEIN"/>
    <property type="match status" value="1"/>
</dbReference>
<keyword evidence="1 7" id="KW-0820">tRNA-binding</keyword>
<dbReference type="RefSeq" id="WP_072697643.1">
    <property type="nucleotide sequence ID" value="NZ_FRDI01000011.1"/>
</dbReference>
<evidence type="ECO:0000256" key="2">
    <source>
        <dbReference type="ARBA" id="ARBA00022603"/>
    </source>
</evidence>
<reference evidence="9 10" key="1">
    <citation type="submission" date="2016-12" db="EMBL/GenBank/DDBJ databases">
        <authorList>
            <person name="Song W.-J."/>
            <person name="Kurnit D.M."/>
        </authorList>
    </citation>
    <scope>NUCLEOTIDE SEQUENCE [LARGE SCALE GENOMIC DNA]</scope>
    <source>
        <strain evidence="9 10">DSM 11393</strain>
    </source>
</reference>
<keyword evidence="5 7" id="KW-0819">tRNA processing</keyword>
<evidence type="ECO:0000256" key="6">
    <source>
        <dbReference type="ARBA" id="ARBA00022884"/>
    </source>
</evidence>
<evidence type="ECO:0000256" key="1">
    <source>
        <dbReference type="ARBA" id="ARBA00022555"/>
    </source>
</evidence>
<evidence type="ECO:0000256" key="3">
    <source>
        <dbReference type="ARBA" id="ARBA00022679"/>
    </source>
</evidence>
<evidence type="ECO:0000256" key="7">
    <source>
        <dbReference type="HAMAP-Rule" id="MF_02060"/>
    </source>
</evidence>
<feature type="binding site" evidence="7">
    <location>
        <position position="101"/>
    </location>
    <ligand>
        <name>S-adenosyl-L-methionine</name>
        <dbReference type="ChEBI" id="CHEBI:59789"/>
    </ligand>
</feature>
<feature type="binding site" evidence="7">
    <location>
        <position position="144"/>
    </location>
    <ligand>
        <name>S-adenosyl-L-methionine</name>
        <dbReference type="ChEBI" id="CHEBI:59789"/>
    </ligand>
</feature>
<dbReference type="Pfam" id="PF00588">
    <property type="entry name" value="SpoU_methylase"/>
    <property type="match status" value="1"/>
</dbReference>
<dbReference type="STRING" id="1121455.SAMN02745728_01960"/>
<proteinExistence type="inferred from homology"/>
<name>A0A1M7TFM9_9BACT</name>
<evidence type="ECO:0000313" key="10">
    <source>
        <dbReference type="Proteomes" id="UP000186469"/>
    </source>
</evidence>
<comment type="function">
    <text evidence="7">Catalyzes the 2'-O methylation of guanosine at position 18 in tRNA.</text>
</comment>
<comment type="caution">
    <text evidence="7">Lacks conserved residue(s) required for the propagation of feature annotation.</text>
</comment>
<accession>A0A1M7TFM9</accession>